<organism evidence="1 2">
    <name type="scientific">Desulfonema ishimotonii</name>
    <dbReference type="NCBI Taxonomy" id="45657"/>
    <lineage>
        <taxon>Bacteria</taxon>
        <taxon>Pseudomonadati</taxon>
        <taxon>Thermodesulfobacteriota</taxon>
        <taxon>Desulfobacteria</taxon>
        <taxon>Desulfobacterales</taxon>
        <taxon>Desulfococcaceae</taxon>
        <taxon>Desulfonema</taxon>
    </lineage>
</organism>
<dbReference type="RefSeq" id="WP_166405258.1">
    <property type="nucleotide sequence ID" value="NZ_BEXT01000001.1"/>
</dbReference>
<name>A0A401G360_9BACT</name>
<protein>
    <recommendedName>
        <fullName evidence="3">HAD family phosphatase</fullName>
    </recommendedName>
</protein>
<keyword evidence="2" id="KW-1185">Reference proteome</keyword>
<evidence type="ECO:0008006" key="3">
    <source>
        <dbReference type="Google" id="ProtNLM"/>
    </source>
</evidence>
<dbReference type="InterPro" id="IPR036412">
    <property type="entry name" value="HAD-like_sf"/>
</dbReference>
<reference evidence="2" key="2">
    <citation type="submission" date="2019-01" db="EMBL/GenBank/DDBJ databases">
        <title>Genome sequence of Desulfonema ishimotonii strain Tokyo 01.</title>
        <authorList>
            <person name="Fukui M."/>
        </authorList>
    </citation>
    <scope>NUCLEOTIDE SEQUENCE [LARGE SCALE GENOMIC DNA]</scope>
    <source>
        <strain evidence="2">Tokyo 01</strain>
    </source>
</reference>
<accession>A0A401G360</accession>
<dbReference type="InterPro" id="IPR023214">
    <property type="entry name" value="HAD_sf"/>
</dbReference>
<dbReference type="SUPFAM" id="SSF56784">
    <property type="entry name" value="HAD-like"/>
    <property type="match status" value="1"/>
</dbReference>
<proteinExistence type="predicted"/>
<evidence type="ECO:0000313" key="2">
    <source>
        <dbReference type="Proteomes" id="UP000288096"/>
    </source>
</evidence>
<dbReference type="Pfam" id="PF08282">
    <property type="entry name" value="Hydrolase_3"/>
    <property type="match status" value="1"/>
</dbReference>
<dbReference type="Proteomes" id="UP000288096">
    <property type="component" value="Unassembled WGS sequence"/>
</dbReference>
<dbReference type="AlphaFoldDB" id="A0A401G360"/>
<dbReference type="EMBL" id="BEXT01000001">
    <property type="protein sequence ID" value="GBC63679.1"/>
    <property type="molecule type" value="Genomic_DNA"/>
</dbReference>
<sequence length="250" mass="27392">MNAKALVVDLDGTLLHAEAAAIPVRGRSGYRYMSRTSAALLTDLSHLVPVVIATGRNARSVDRLVAQLGQIPFSGFVMENGLIARQRVCRDNIPEDPWADLFERLPGWERLAGYESCLGMIFPPDMADPEAVVRDALACLGLTAHIYRERHKLFVYPFPASKLAGIEALNFDPFIVLGDEINDMDMLRAGAYPGTIASAHQRVRQYIREAGSYCSPSASHAGTEDLLRWAGAIARKNCPAGAEFSVNHRN</sequence>
<reference evidence="2" key="1">
    <citation type="submission" date="2017-11" db="EMBL/GenBank/DDBJ databases">
        <authorList>
            <person name="Watanabe M."/>
            <person name="Kojima H."/>
        </authorList>
    </citation>
    <scope>NUCLEOTIDE SEQUENCE [LARGE SCALE GENOMIC DNA]</scope>
    <source>
        <strain evidence="2">Tokyo 01</strain>
    </source>
</reference>
<comment type="caution">
    <text evidence="1">The sequence shown here is derived from an EMBL/GenBank/DDBJ whole genome shotgun (WGS) entry which is preliminary data.</text>
</comment>
<dbReference type="Gene3D" id="3.40.50.1000">
    <property type="entry name" value="HAD superfamily/HAD-like"/>
    <property type="match status" value="1"/>
</dbReference>
<gene>
    <name evidence="1" type="ORF">DENIS_4677</name>
</gene>
<dbReference type="Gene3D" id="3.90.1070.10">
    <property type="match status" value="1"/>
</dbReference>
<evidence type="ECO:0000313" key="1">
    <source>
        <dbReference type="EMBL" id="GBC63679.1"/>
    </source>
</evidence>